<feature type="region of interest" description="Disordered" evidence="1">
    <location>
        <begin position="243"/>
        <end position="343"/>
    </location>
</feature>
<name>A0A8K0WXP7_9PEZI</name>
<dbReference type="EMBL" id="JAGPXD010000007">
    <property type="protein sequence ID" value="KAH7347311.1"/>
    <property type="molecule type" value="Genomic_DNA"/>
</dbReference>
<keyword evidence="2" id="KW-0472">Membrane</keyword>
<comment type="caution">
    <text evidence="4">The sequence shown here is derived from an EMBL/GenBank/DDBJ whole genome shotgun (WGS) entry which is preliminary data.</text>
</comment>
<reference evidence="4" key="1">
    <citation type="journal article" date="2021" name="Nat. Commun.">
        <title>Genetic determinants of endophytism in the Arabidopsis root mycobiome.</title>
        <authorList>
            <person name="Mesny F."/>
            <person name="Miyauchi S."/>
            <person name="Thiergart T."/>
            <person name="Pickel B."/>
            <person name="Atanasova L."/>
            <person name="Karlsson M."/>
            <person name="Huettel B."/>
            <person name="Barry K.W."/>
            <person name="Haridas S."/>
            <person name="Chen C."/>
            <person name="Bauer D."/>
            <person name="Andreopoulos W."/>
            <person name="Pangilinan J."/>
            <person name="LaButti K."/>
            <person name="Riley R."/>
            <person name="Lipzen A."/>
            <person name="Clum A."/>
            <person name="Drula E."/>
            <person name="Henrissat B."/>
            <person name="Kohler A."/>
            <person name="Grigoriev I.V."/>
            <person name="Martin F.M."/>
            <person name="Hacquard S."/>
        </authorList>
    </citation>
    <scope>NUCLEOTIDE SEQUENCE</scope>
    <source>
        <strain evidence="4">MPI-CAGE-AT-0016</strain>
    </source>
</reference>
<evidence type="ECO:0000256" key="3">
    <source>
        <dbReference type="SAM" id="SignalP"/>
    </source>
</evidence>
<evidence type="ECO:0000256" key="2">
    <source>
        <dbReference type="SAM" id="Phobius"/>
    </source>
</evidence>
<evidence type="ECO:0000313" key="5">
    <source>
        <dbReference type="Proteomes" id="UP000813385"/>
    </source>
</evidence>
<dbReference type="AlphaFoldDB" id="A0A8K0WXP7"/>
<protein>
    <recommendedName>
        <fullName evidence="6">Extracellular membrane protein CFEM domain-containing protein</fullName>
    </recommendedName>
</protein>
<feature type="compositionally biased region" description="Basic and acidic residues" evidence="1">
    <location>
        <begin position="311"/>
        <end position="333"/>
    </location>
</feature>
<keyword evidence="2" id="KW-1133">Transmembrane helix</keyword>
<evidence type="ECO:0008006" key="6">
    <source>
        <dbReference type="Google" id="ProtNLM"/>
    </source>
</evidence>
<evidence type="ECO:0000256" key="1">
    <source>
        <dbReference type="SAM" id="MobiDB-lite"/>
    </source>
</evidence>
<dbReference type="Proteomes" id="UP000813385">
    <property type="component" value="Unassembled WGS sequence"/>
</dbReference>
<feature type="region of interest" description="Disordered" evidence="1">
    <location>
        <begin position="169"/>
        <end position="202"/>
    </location>
</feature>
<keyword evidence="5" id="KW-1185">Reference proteome</keyword>
<accession>A0A8K0WXP7</accession>
<feature type="chain" id="PRO_5035428076" description="Extracellular membrane protein CFEM domain-containing protein" evidence="3">
    <location>
        <begin position="17"/>
        <end position="343"/>
    </location>
</feature>
<proteinExistence type="predicted"/>
<feature type="signal peptide" evidence="3">
    <location>
        <begin position="1"/>
        <end position="16"/>
    </location>
</feature>
<dbReference type="OrthoDB" id="10472905at2759"/>
<keyword evidence="2" id="KW-0812">Transmembrane</keyword>
<sequence>MIFLSLVACLATVGSAMRLVFMNATRNNIPDCAVGQDVLAEKSGKTLTITSQEPCYWSAAHAVGCATQNQIECRCGTSEDQRVRVAAAQCFRATCESGDFNDAMRFADIVCISTDETRPTEVSGDDQEELDDMFVAPTLSVTDLPEDEKQRGTETGSVVESALSTLLSVTTDRTPARTGPPSLGHINTSDDDDDDSPPGIRMTTGAQAGIAIGAIMTAVVLGLVGYLAVARIRKARAAKAMRNATAGGDEPALQPAPGHPQPEMSELCGGGGHGVAPSGGDVNDEWKKKGMGDMEPATELESARSPPPHYACHEMYVEPVELDSRPVEVRPTDDEITPIQAHP</sequence>
<evidence type="ECO:0000313" key="4">
    <source>
        <dbReference type="EMBL" id="KAH7347311.1"/>
    </source>
</evidence>
<organism evidence="4 5">
    <name type="scientific">Plectosphaerella cucumerina</name>
    <dbReference type="NCBI Taxonomy" id="40658"/>
    <lineage>
        <taxon>Eukaryota</taxon>
        <taxon>Fungi</taxon>
        <taxon>Dikarya</taxon>
        <taxon>Ascomycota</taxon>
        <taxon>Pezizomycotina</taxon>
        <taxon>Sordariomycetes</taxon>
        <taxon>Hypocreomycetidae</taxon>
        <taxon>Glomerellales</taxon>
        <taxon>Plectosphaerellaceae</taxon>
        <taxon>Plectosphaerella</taxon>
    </lineage>
</organism>
<feature type="transmembrane region" description="Helical" evidence="2">
    <location>
        <begin position="208"/>
        <end position="229"/>
    </location>
</feature>
<gene>
    <name evidence="4" type="ORF">B0T11DRAFT_333428</name>
</gene>
<keyword evidence="3" id="KW-0732">Signal</keyword>